<dbReference type="EMBL" id="JARBJD010000125">
    <property type="protein sequence ID" value="KAK2951060.1"/>
    <property type="molecule type" value="Genomic_DNA"/>
</dbReference>
<sequence length="362" mass="41485">MEFHSEPHREVPLGVQILNYCPTIFGGQSFPIIMLLVVACIFSFVSGTDLVFQLGQKKRKRSFSRQAFGVCVFLYCLYHCVLLVVPFPYSHFTSSFFCSQIRRNLLYISWQFLALRLLKAVAPTSHNRLFHRVLPILFFVIVVILFVISLVCSLLGKSIVREGQSPDQLVSLASALFHILMSVSILLYTIRLIYLAKKLRNIMKLKNKIAILVVILLLLFLLFVTRSVHNILTIFKANPMNRLNIKWMRECYKGKSCLAATLYFFSFYFIFDYLPVLLFLCLILFPISPSSRKKKSKTKERQITETSNLGKPALTFYSDSDDYTDVSDAFPSPQINSTVEQYYVGGPSGQVTGYQNQNVWHG</sequence>
<evidence type="ECO:0000313" key="2">
    <source>
        <dbReference type="EMBL" id="KAK2951060.1"/>
    </source>
</evidence>
<comment type="caution">
    <text evidence="2">The sequence shown here is derived from an EMBL/GenBank/DDBJ whole genome shotgun (WGS) entry which is preliminary data.</text>
</comment>
<accession>A0ABQ9XIM7</accession>
<feature type="transmembrane region" description="Helical" evidence="1">
    <location>
        <begin position="262"/>
        <end position="287"/>
    </location>
</feature>
<organism evidence="2 3">
    <name type="scientific">Blattamonas nauphoetae</name>
    <dbReference type="NCBI Taxonomy" id="2049346"/>
    <lineage>
        <taxon>Eukaryota</taxon>
        <taxon>Metamonada</taxon>
        <taxon>Preaxostyla</taxon>
        <taxon>Oxymonadida</taxon>
        <taxon>Blattamonas</taxon>
    </lineage>
</organism>
<feature type="transmembrane region" description="Helical" evidence="1">
    <location>
        <begin position="67"/>
        <end position="85"/>
    </location>
</feature>
<gene>
    <name evidence="2" type="ORF">BLNAU_14021</name>
</gene>
<proteinExistence type="predicted"/>
<feature type="transmembrane region" description="Helical" evidence="1">
    <location>
        <begin position="209"/>
        <end position="232"/>
    </location>
</feature>
<evidence type="ECO:0000313" key="3">
    <source>
        <dbReference type="Proteomes" id="UP001281761"/>
    </source>
</evidence>
<feature type="transmembrane region" description="Helical" evidence="1">
    <location>
        <begin position="168"/>
        <end position="188"/>
    </location>
</feature>
<reference evidence="2 3" key="1">
    <citation type="journal article" date="2022" name="bioRxiv">
        <title>Genomics of Preaxostyla Flagellates Illuminates Evolutionary Transitions and the Path Towards Mitochondrial Loss.</title>
        <authorList>
            <person name="Novak L.V.F."/>
            <person name="Treitli S.C."/>
            <person name="Pyrih J."/>
            <person name="Halakuc P."/>
            <person name="Pipaliya S.V."/>
            <person name="Vacek V."/>
            <person name="Brzon O."/>
            <person name="Soukal P."/>
            <person name="Eme L."/>
            <person name="Dacks J.B."/>
            <person name="Karnkowska A."/>
            <person name="Elias M."/>
            <person name="Hampl V."/>
        </authorList>
    </citation>
    <scope>NUCLEOTIDE SEQUENCE [LARGE SCALE GENOMIC DNA]</scope>
    <source>
        <strain evidence="2">NAU3</strain>
        <tissue evidence="2">Gut</tissue>
    </source>
</reference>
<keyword evidence="1" id="KW-0472">Membrane</keyword>
<keyword evidence="3" id="KW-1185">Reference proteome</keyword>
<feature type="transmembrane region" description="Helical" evidence="1">
    <location>
        <begin position="134"/>
        <end position="156"/>
    </location>
</feature>
<evidence type="ECO:0008006" key="4">
    <source>
        <dbReference type="Google" id="ProtNLM"/>
    </source>
</evidence>
<keyword evidence="1" id="KW-1133">Transmembrane helix</keyword>
<evidence type="ECO:0000256" key="1">
    <source>
        <dbReference type="SAM" id="Phobius"/>
    </source>
</evidence>
<feature type="transmembrane region" description="Helical" evidence="1">
    <location>
        <begin position="32"/>
        <end position="55"/>
    </location>
</feature>
<protein>
    <recommendedName>
        <fullName evidence="4">G-protein coupled receptors family 1 profile domain-containing protein</fullName>
    </recommendedName>
</protein>
<name>A0ABQ9XIM7_9EUKA</name>
<keyword evidence="1" id="KW-0812">Transmembrane</keyword>
<dbReference type="Proteomes" id="UP001281761">
    <property type="component" value="Unassembled WGS sequence"/>
</dbReference>